<accession>A0A379QFD2</accession>
<feature type="region of interest" description="Disordered" evidence="1">
    <location>
        <begin position="387"/>
        <end position="406"/>
    </location>
</feature>
<dbReference type="AlphaFoldDB" id="A0A379QFD2"/>
<evidence type="ECO:0000256" key="1">
    <source>
        <dbReference type="SAM" id="MobiDB-lite"/>
    </source>
</evidence>
<gene>
    <name evidence="2" type="ORF">NCTC10252_01053</name>
</gene>
<evidence type="ECO:0000313" key="2">
    <source>
        <dbReference type="EMBL" id="SUF55843.1"/>
    </source>
</evidence>
<sequence>MEPVNRSALPADSIIDYTLARMQARLAGRHDAQSGQERSGLLFMGNVHDAYPRALLLDTRLSPLDKVAWMMIRQYALQNDGAIFPSYDELQQLLASPGSGQASRGTVSRALTMLRLTGWLSLCKKVRDTKGRVRGNIYAQHDEPLSARDAETFDPGWLDMVGEACRHKNRAVSDTAWQVLTSIQDDPMMRHRHSRVTMIAERLTRLSDAAQLARIQSGAKIELSANSTENHPEILSSNIELSHFSDVKNPSSKIELSGESRDCDKVRKSHHNNVRSFTQSVIKKTYVSPQVSKSEFSAIPEGFVWPDGLQAILPENEQPMLAQQLSQLAQQSPSLAEQVVSSVVNGWRQKRISNPVGYLLTTLKQARAGQYRVEPAVAQTVPAMPARPTVPVRAPSAQSVPTRSTEAHIPAGQEIVKTMVAQIRQRLNQPARPLLTLSTRLKNNQ</sequence>
<evidence type="ECO:0000313" key="3">
    <source>
        <dbReference type="Proteomes" id="UP000254597"/>
    </source>
</evidence>
<organism evidence="2 3">
    <name type="scientific">Salmonella enterica</name>
    <name type="common">Salmonella choleraesuis</name>
    <dbReference type="NCBI Taxonomy" id="28901"/>
    <lineage>
        <taxon>Bacteria</taxon>
        <taxon>Pseudomonadati</taxon>
        <taxon>Pseudomonadota</taxon>
        <taxon>Gammaproteobacteria</taxon>
        <taxon>Enterobacterales</taxon>
        <taxon>Enterobacteriaceae</taxon>
        <taxon>Salmonella</taxon>
    </lineage>
</organism>
<name>A0A379QFD2_SALER</name>
<dbReference type="EMBL" id="UGWP01000004">
    <property type="protein sequence ID" value="SUF55843.1"/>
    <property type="molecule type" value="Genomic_DNA"/>
</dbReference>
<dbReference type="InterPro" id="IPR047749">
    <property type="entry name" value="STY4528-like"/>
</dbReference>
<reference evidence="2 3" key="1">
    <citation type="submission" date="2018-06" db="EMBL/GenBank/DDBJ databases">
        <authorList>
            <consortium name="Pathogen Informatics"/>
            <person name="Doyle S."/>
        </authorList>
    </citation>
    <scope>NUCLEOTIDE SEQUENCE [LARGE SCALE GENOMIC DNA]</scope>
    <source>
        <strain evidence="2 3">NCTC10252</strain>
    </source>
</reference>
<dbReference type="NCBIfam" id="NF040582">
    <property type="entry name" value="STY4528_fam"/>
    <property type="match status" value="1"/>
</dbReference>
<dbReference type="Proteomes" id="UP000254597">
    <property type="component" value="Unassembled WGS sequence"/>
</dbReference>
<protein>
    <submittedName>
        <fullName evidence="2">Uncharacterized protein</fullName>
    </submittedName>
</protein>
<proteinExistence type="predicted"/>